<name>A0A927ARG6_9BACT</name>
<keyword evidence="3" id="KW-1185">Reference proteome</keyword>
<evidence type="ECO:0000256" key="1">
    <source>
        <dbReference type="SAM" id="Phobius"/>
    </source>
</evidence>
<keyword evidence="1" id="KW-0812">Transmembrane</keyword>
<feature type="transmembrane region" description="Helical" evidence="1">
    <location>
        <begin position="7"/>
        <end position="29"/>
    </location>
</feature>
<reference evidence="2" key="1">
    <citation type="submission" date="2020-09" db="EMBL/GenBank/DDBJ databases">
        <authorList>
            <person name="Kim M.K."/>
        </authorList>
    </citation>
    <scope>NUCLEOTIDE SEQUENCE</scope>
    <source>
        <strain evidence="2">BT702</strain>
    </source>
</reference>
<feature type="transmembrane region" description="Helical" evidence="1">
    <location>
        <begin position="41"/>
        <end position="60"/>
    </location>
</feature>
<dbReference type="AlphaFoldDB" id="A0A927ARG6"/>
<comment type="caution">
    <text evidence="2">The sequence shown here is derived from an EMBL/GenBank/DDBJ whole genome shotgun (WGS) entry which is preliminary data.</text>
</comment>
<sequence>MKNSRIILPSVILASLLLFVGYCWVLLDWYEDMQLGSYERVPLNTVMETGVILAYCYLAYRFIQARMTGNQPTTPIPKADRKTQSLRQSYSLPHKMTALMKTKKEGAESAGWLLTRSQRLK</sequence>
<evidence type="ECO:0000313" key="3">
    <source>
        <dbReference type="Proteomes" id="UP000598820"/>
    </source>
</evidence>
<dbReference type="Proteomes" id="UP000598820">
    <property type="component" value="Unassembled WGS sequence"/>
</dbReference>
<protein>
    <submittedName>
        <fullName evidence="2">Uncharacterized protein</fullName>
    </submittedName>
</protein>
<gene>
    <name evidence="2" type="ORF">IC229_16715</name>
</gene>
<dbReference type="EMBL" id="JACWZY010000013">
    <property type="protein sequence ID" value="MBD2702298.1"/>
    <property type="molecule type" value="Genomic_DNA"/>
</dbReference>
<evidence type="ECO:0000313" key="2">
    <source>
        <dbReference type="EMBL" id="MBD2702298.1"/>
    </source>
</evidence>
<keyword evidence="1" id="KW-1133">Transmembrane helix</keyword>
<accession>A0A927ARG6</accession>
<organism evidence="2 3">
    <name type="scientific">Spirosoma profusum</name>
    <dbReference type="NCBI Taxonomy" id="2771354"/>
    <lineage>
        <taxon>Bacteria</taxon>
        <taxon>Pseudomonadati</taxon>
        <taxon>Bacteroidota</taxon>
        <taxon>Cytophagia</taxon>
        <taxon>Cytophagales</taxon>
        <taxon>Cytophagaceae</taxon>
        <taxon>Spirosoma</taxon>
    </lineage>
</organism>
<keyword evidence="1" id="KW-0472">Membrane</keyword>
<proteinExistence type="predicted"/>
<dbReference type="RefSeq" id="WP_190888144.1">
    <property type="nucleotide sequence ID" value="NZ_JACWZY010000013.1"/>
</dbReference>